<evidence type="ECO:0000313" key="1">
    <source>
        <dbReference type="EMBL" id="OTP18331.1"/>
    </source>
</evidence>
<dbReference type="Proteomes" id="UP000195141">
    <property type="component" value="Chromosome"/>
</dbReference>
<accession>A0A242KAY8</accession>
<name>A0A242KAY8_9ENTE</name>
<proteinExistence type="predicted"/>
<dbReference type="RefSeq" id="WP_086347330.1">
    <property type="nucleotide sequence ID" value="NZ_CP147247.1"/>
</dbReference>
<protein>
    <submittedName>
        <fullName evidence="1">Uncharacterized protein</fullName>
    </submittedName>
</protein>
<sequence>MFKREIDLFKKMIVPASNQRYLSTPKKHYEKFGKTIERSIDNPFRTLDGQYINDYLVLFEKGKPDILFSEKLMQLGEWQDYGSKLYRINTINSAKEVKLLLISELTIDSKNVLVTSVITGYNHESS</sequence>
<reference evidence="1" key="1">
    <citation type="submission" date="2017-05" db="EMBL/GenBank/DDBJ databases">
        <title>The Genome Sequence of Enterococcus sp. 9E7_DIV0242.</title>
        <authorList>
            <consortium name="The Broad Institute Genomics Platform"/>
            <consortium name="The Broad Institute Genomic Center for Infectious Diseases"/>
            <person name="Earl A."/>
            <person name="Manson A."/>
            <person name="Schwartman J."/>
            <person name="Gilmore M."/>
            <person name="Abouelleil A."/>
            <person name="Cao P."/>
            <person name="Chapman S."/>
            <person name="Cusick C."/>
            <person name="Shea T."/>
            <person name="Young S."/>
            <person name="Neafsey D."/>
            <person name="Nusbaum C."/>
            <person name="Birren B."/>
        </authorList>
    </citation>
    <scope>NUCLEOTIDE SEQUENCE [LARGE SCALE GENOMIC DNA]</scope>
    <source>
        <strain evidence="1">9E7_DIV0242</strain>
    </source>
</reference>
<evidence type="ECO:0000313" key="3">
    <source>
        <dbReference type="Proteomes" id="UP000195141"/>
    </source>
</evidence>
<dbReference type="OrthoDB" id="2186885at2"/>
<dbReference type="EMBL" id="NGMM01000001">
    <property type="protein sequence ID" value="OTP18331.1"/>
    <property type="molecule type" value="Genomic_DNA"/>
</dbReference>
<gene>
    <name evidence="2" type="ORF">A5888_000096</name>
    <name evidence="1" type="ORF">A5888_000145</name>
</gene>
<keyword evidence="3" id="KW-1185">Reference proteome</keyword>
<dbReference type="EMBL" id="CP147247">
    <property type="protein sequence ID" value="WYJ88377.1"/>
    <property type="molecule type" value="Genomic_DNA"/>
</dbReference>
<dbReference type="AlphaFoldDB" id="A0A242KAY8"/>
<organism evidence="1">
    <name type="scientific">Candidatus Enterococcus clewellii</name>
    <dbReference type="NCBI Taxonomy" id="1834193"/>
    <lineage>
        <taxon>Bacteria</taxon>
        <taxon>Bacillati</taxon>
        <taxon>Bacillota</taxon>
        <taxon>Bacilli</taxon>
        <taxon>Lactobacillales</taxon>
        <taxon>Enterococcaceae</taxon>
        <taxon>Enterococcus</taxon>
    </lineage>
</organism>
<evidence type="ECO:0000313" key="2">
    <source>
        <dbReference type="EMBL" id="WYJ88377.1"/>
    </source>
</evidence>
<reference evidence="2" key="2">
    <citation type="submission" date="2017-05" db="EMBL/GenBank/DDBJ databases">
        <authorList>
            <consortium name="The Broad Institute Genomics Platform"/>
            <consortium name="The Broad Institute Genomic Center for Infectious Diseases"/>
            <person name="Earl A."/>
            <person name="Manson A."/>
            <person name="Schwartman J."/>
            <person name="Gilmore M."/>
            <person name="Abouelleil A."/>
            <person name="Cao P."/>
            <person name="Chapman S."/>
            <person name="Cusick C."/>
            <person name="Shea T."/>
            <person name="Young S."/>
            <person name="Neafsey D."/>
            <person name="Nusbaum C."/>
            <person name="Birren B."/>
        </authorList>
    </citation>
    <scope>NUCLEOTIDE SEQUENCE</scope>
    <source>
        <strain evidence="2">9E7_DIV0242</strain>
    </source>
</reference>
<reference evidence="2" key="3">
    <citation type="submission" date="2024-03" db="EMBL/GenBank/DDBJ databases">
        <title>The Genome Sequence of Enterococcus sp. DIV0242b.</title>
        <authorList>
            <consortium name="The Broad Institute Genomics Platform"/>
            <consortium name="The Broad Institute Microbial Omics Core"/>
            <consortium name="The Broad Institute Genomic Center for Infectious Diseases"/>
            <person name="Earl A."/>
            <person name="Manson A."/>
            <person name="Gilmore M."/>
            <person name="Schwartman J."/>
            <person name="Shea T."/>
            <person name="Abouelleil A."/>
            <person name="Cao P."/>
            <person name="Chapman S."/>
            <person name="Cusick C."/>
            <person name="Young S."/>
            <person name="Neafsey D."/>
            <person name="Nusbaum C."/>
            <person name="Birren B."/>
        </authorList>
    </citation>
    <scope>NUCLEOTIDE SEQUENCE</scope>
    <source>
        <strain evidence="2">9E7_DIV0242</strain>
    </source>
</reference>